<evidence type="ECO:0000256" key="6">
    <source>
        <dbReference type="ARBA" id="ARBA00023284"/>
    </source>
</evidence>
<dbReference type="PANTHER" id="PTHR10293">
    <property type="entry name" value="GLUTAREDOXIN FAMILY MEMBER"/>
    <property type="match status" value="1"/>
</dbReference>
<comment type="similarity">
    <text evidence="1 7">Belongs to the glutaredoxin family. Monothiol subfamily.</text>
</comment>
<evidence type="ECO:0000259" key="9">
    <source>
        <dbReference type="Pfam" id="PF00462"/>
    </source>
</evidence>
<dbReference type="InterPro" id="IPR036249">
    <property type="entry name" value="Thioredoxin-like_sf"/>
</dbReference>
<proteinExistence type="inferred from homology"/>
<dbReference type="NCBIfam" id="TIGR00365">
    <property type="entry name" value="Grx4 family monothiol glutaredoxin"/>
    <property type="match status" value="1"/>
</dbReference>
<dbReference type="InterPro" id="IPR002109">
    <property type="entry name" value="Glutaredoxin"/>
</dbReference>
<evidence type="ECO:0000256" key="4">
    <source>
        <dbReference type="ARBA" id="ARBA00023004"/>
    </source>
</evidence>
<dbReference type="GO" id="GO:0051537">
    <property type="term" value="F:2 iron, 2 sulfur cluster binding"/>
    <property type="evidence" value="ECO:0007669"/>
    <property type="project" value="UniProtKB-KW"/>
</dbReference>
<reference evidence="10 11" key="1">
    <citation type="submission" date="2017-08" db="EMBL/GenBank/DDBJ databases">
        <title>Infants hospitalized years apart are colonized by the same room-sourced microbial strains.</title>
        <authorList>
            <person name="Brooks B."/>
            <person name="Olm M.R."/>
            <person name="Firek B.A."/>
            <person name="Baker R."/>
            <person name="Thomas B.C."/>
            <person name="Morowitz M.J."/>
            <person name="Banfield J.F."/>
        </authorList>
    </citation>
    <scope>NUCLEOTIDE SEQUENCE [LARGE SCALE GENOMIC DNA]</scope>
    <source>
        <strain evidence="10">S2_018_000_R2_104</strain>
    </source>
</reference>
<dbReference type="InterPro" id="IPR033658">
    <property type="entry name" value="GRX_PICOT-like"/>
</dbReference>
<evidence type="ECO:0000256" key="7">
    <source>
        <dbReference type="PIRNR" id="PIRNR005894"/>
    </source>
</evidence>
<evidence type="ECO:0000256" key="5">
    <source>
        <dbReference type="ARBA" id="ARBA00023014"/>
    </source>
</evidence>
<sequence>MENITFDRIRQDIQSNDVVLYMKGTATFPQCGFSAAVVQVLSQLGVAFKDVNVLEDDDIRQGIKDFTQWPTIPQLYVKGEFVGGCDIVKEMYISGELQDLLKDKGIEFKEAA</sequence>
<feature type="binding site" evidence="8">
    <location>
        <position position="31"/>
    </location>
    <ligand>
        <name>[2Fe-2S] cluster</name>
        <dbReference type="ChEBI" id="CHEBI:190135"/>
        <note>ligand shared between dimeric partners</note>
    </ligand>
</feature>
<evidence type="ECO:0000313" key="11">
    <source>
        <dbReference type="Proteomes" id="UP000249557"/>
    </source>
</evidence>
<dbReference type="CDD" id="cd03028">
    <property type="entry name" value="GRX_PICOT_like"/>
    <property type="match status" value="1"/>
</dbReference>
<keyword evidence="5 8" id="KW-0411">Iron-sulfur</keyword>
<dbReference type="PANTHER" id="PTHR10293:SF72">
    <property type="entry name" value="MONOTHIOL GLUTAREDOXIN-S14, CHLOROPLASTIC"/>
    <property type="match status" value="1"/>
</dbReference>
<dbReference type="GO" id="GO:0046872">
    <property type="term" value="F:metal ion binding"/>
    <property type="evidence" value="ECO:0007669"/>
    <property type="project" value="UniProtKB-KW"/>
</dbReference>
<keyword evidence="6" id="KW-0676">Redox-active center</keyword>
<protein>
    <recommendedName>
        <fullName evidence="7">Glutaredoxin</fullName>
    </recommendedName>
</protein>
<feature type="domain" description="Glutaredoxin" evidence="9">
    <location>
        <begin position="18"/>
        <end position="82"/>
    </location>
</feature>
<evidence type="ECO:0000256" key="8">
    <source>
        <dbReference type="PIRSR" id="PIRSR005894-2"/>
    </source>
</evidence>
<dbReference type="PROSITE" id="PS51354">
    <property type="entry name" value="GLUTAREDOXIN_2"/>
    <property type="match status" value="1"/>
</dbReference>
<dbReference type="FunFam" id="3.40.30.10:FF:000005">
    <property type="entry name" value="Glutaredoxin 5"/>
    <property type="match status" value="1"/>
</dbReference>
<organism evidence="10 11">
    <name type="scientific">Micavibrio aeruginosavorus</name>
    <dbReference type="NCBI Taxonomy" id="349221"/>
    <lineage>
        <taxon>Bacteria</taxon>
        <taxon>Pseudomonadati</taxon>
        <taxon>Bdellovibrionota</taxon>
        <taxon>Bdellovibrionia</taxon>
        <taxon>Bdellovibrionales</taxon>
        <taxon>Pseudobdellovibrionaceae</taxon>
        <taxon>Micavibrio</taxon>
    </lineage>
</organism>
<dbReference type="SUPFAM" id="SSF52833">
    <property type="entry name" value="Thioredoxin-like"/>
    <property type="match status" value="1"/>
</dbReference>
<evidence type="ECO:0000256" key="3">
    <source>
        <dbReference type="ARBA" id="ARBA00022723"/>
    </source>
</evidence>
<evidence type="ECO:0000256" key="2">
    <source>
        <dbReference type="ARBA" id="ARBA00022714"/>
    </source>
</evidence>
<dbReference type="EMBL" id="QFNK01000204">
    <property type="protein sequence ID" value="PZO83613.1"/>
    <property type="molecule type" value="Genomic_DNA"/>
</dbReference>
<dbReference type="InterPro" id="IPR014434">
    <property type="entry name" value="Monothiol_GRX"/>
</dbReference>
<dbReference type="Pfam" id="PF00462">
    <property type="entry name" value="Glutaredoxin"/>
    <property type="match status" value="1"/>
</dbReference>
<comment type="caution">
    <text evidence="10">The sequence shown here is derived from an EMBL/GenBank/DDBJ whole genome shotgun (WGS) entry which is preliminary data.</text>
</comment>
<keyword evidence="2 8" id="KW-0001">2Fe-2S</keyword>
<evidence type="ECO:0000256" key="1">
    <source>
        <dbReference type="ARBA" id="ARBA00009630"/>
    </source>
</evidence>
<dbReference type="AlphaFoldDB" id="A0A2W4ZMF3"/>
<accession>A0A2W4ZMF3</accession>
<keyword evidence="4 8" id="KW-0408">Iron</keyword>
<dbReference type="PIRSF" id="PIRSF005894">
    <property type="entry name" value="Monothiol_GRX"/>
    <property type="match status" value="1"/>
</dbReference>
<dbReference type="Gene3D" id="3.40.30.10">
    <property type="entry name" value="Glutaredoxin"/>
    <property type="match status" value="1"/>
</dbReference>
<gene>
    <name evidence="10" type="primary">grxD</name>
    <name evidence="10" type="ORF">DI626_08915</name>
</gene>
<evidence type="ECO:0000313" key="10">
    <source>
        <dbReference type="EMBL" id="PZO83613.1"/>
    </source>
</evidence>
<name>A0A2W4ZMF3_9BACT</name>
<dbReference type="GO" id="GO:0015036">
    <property type="term" value="F:disulfide oxidoreductase activity"/>
    <property type="evidence" value="ECO:0007669"/>
    <property type="project" value="InterPro"/>
</dbReference>
<keyword evidence="3 8" id="KW-0479">Metal-binding</keyword>
<dbReference type="Proteomes" id="UP000249557">
    <property type="component" value="Unassembled WGS sequence"/>
</dbReference>
<dbReference type="InterPro" id="IPR004480">
    <property type="entry name" value="Monothiol_GRX-rel"/>
</dbReference>